<dbReference type="EMBL" id="CAUYUJ010016198">
    <property type="protein sequence ID" value="CAK0862813.1"/>
    <property type="molecule type" value="Genomic_DNA"/>
</dbReference>
<gene>
    <name evidence="3" type="ORF">PCOR1329_LOCUS51139</name>
</gene>
<keyword evidence="4" id="KW-1185">Reference proteome</keyword>
<keyword evidence="1" id="KW-0949">S-adenosyl-L-methionine</keyword>
<reference evidence="3" key="1">
    <citation type="submission" date="2023-10" db="EMBL/GenBank/DDBJ databases">
        <authorList>
            <person name="Chen Y."/>
            <person name="Shah S."/>
            <person name="Dougan E. K."/>
            <person name="Thang M."/>
            <person name="Chan C."/>
        </authorList>
    </citation>
    <scope>NUCLEOTIDE SEQUENCE [LARGE SCALE GENOMIC DNA]</scope>
</reference>
<name>A0ABN9US21_9DINO</name>
<proteinExistence type="predicted"/>
<feature type="signal peptide" evidence="2">
    <location>
        <begin position="1"/>
        <end position="24"/>
    </location>
</feature>
<evidence type="ECO:0000313" key="3">
    <source>
        <dbReference type="EMBL" id="CAK0862813.1"/>
    </source>
</evidence>
<evidence type="ECO:0000256" key="2">
    <source>
        <dbReference type="SAM" id="SignalP"/>
    </source>
</evidence>
<dbReference type="Proteomes" id="UP001189429">
    <property type="component" value="Unassembled WGS sequence"/>
</dbReference>
<feature type="chain" id="PRO_5045273177" evidence="2">
    <location>
        <begin position="25"/>
        <end position="94"/>
    </location>
</feature>
<organism evidence="3 4">
    <name type="scientific">Prorocentrum cordatum</name>
    <dbReference type="NCBI Taxonomy" id="2364126"/>
    <lineage>
        <taxon>Eukaryota</taxon>
        <taxon>Sar</taxon>
        <taxon>Alveolata</taxon>
        <taxon>Dinophyceae</taxon>
        <taxon>Prorocentrales</taxon>
        <taxon>Prorocentraceae</taxon>
        <taxon>Prorocentrum</taxon>
    </lineage>
</organism>
<dbReference type="PANTHER" id="PTHR11006:SF4">
    <property type="entry name" value="PROTEIN ARGININE N-METHYLTRANSFERASE 7"/>
    <property type="match status" value="1"/>
</dbReference>
<dbReference type="Gene3D" id="3.40.50.150">
    <property type="entry name" value="Vaccinia Virus protein VP39"/>
    <property type="match status" value="1"/>
</dbReference>
<evidence type="ECO:0000256" key="1">
    <source>
        <dbReference type="ARBA" id="ARBA00022691"/>
    </source>
</evidence>
<dbReference type="SUPFAM" id="SSF53335">
    <property type="entry name" value="S-adenosyl-L-methionine-dependent methyltransferases"/>
    <property type="match status" value="1"/>
</dbReference>
<evidence type="ECO:0000313" key="4">
    <source>
        <dbReference type="Proteomes" id="UP001189429"/>
    </source>
</evidence>
<keyword evidence="2" id="KW-0732">Signal</keyword>
<sequence length="94" mass="10178">MVGVPARAVAAALWWLAVTRDSGAYGSKKKPLFEYDDHYVMLNDHLRNDFYKRALERVVPPCGADCVVLDVGAGSGLLSMMAARLGAPEVLAIE</sequence>
<dbReference type="InterPro" id="IPR029063">
    <property type="entry name" value="SAM-dependent_MTases_sf"/>
</dbReference>
<accession>A0ABN9US21</accession>
<feature type="non-terminal residue" evidence="3">
    <location>
        <position position="94"/>
    </location>
</feature>
<dbReference type="InterPro" id="IPR025799">
    <property type="entry name" value="Arg_MeTrfase"/>
</dbReference>
<dbReference type="Pfam" id="PF06325">
    <property type="entry name" value="PrmA"/>
    <property type="match status" value="1"/>
</dbReference>
<dbReference type="PANTHER" id="PTHR11006">
    <property type="entry name" value="PROTEIN ARGININE N-METHYLTRANSFERASE"/>
    <property type="match status" value="1"/>
</dbReference>
<protein>
    <submittedName>
        <fullName evidence="3">Uncharacterized protein</fullName>
    </submittedName>
</protein>
<comment type="caution">
    <text evidence="3">The sequence shown here is derived from an EMBL/GenBank/DDBJ whole genome shotgun (WGS) entry which is preliminary data.</text>
</comment>